<evidence type="ECO:0000313" key="1">
    <source>
        <dbReference type="EMBL" id="SUB86609.1"/>
    </source>
</evidence>
<reference evidence="1 2" key="1">
    <citation type="submission" date="2018-06" db="EMBL/GenBank/DDBJ databases">
        <authorList>
            <consortium name="Pathogen Informatics"/>
            <person name="Doyle S."/>
        </authorList>
    </citation>
    <scope>NUCLEOTIDE SEQUENCE [LARGE SCALE GENOMIC DNA]</scope>
    <source>
        <strain evidence="1 2">NCTC13067</strain>
    </source>
</reference>
<gene>
    <name evidence="1" type="ORF">NCTC13067_00249</name>
</gene>
<dbReference type="Proteomes" id="UP000255469">
    <property type="component" value="Unassembled WGS sequence"/>
</dbReference>
<organism evidence="1 2">
    <name type="scientific">Prevotella denticola</name>
    <dbReference type="NCBI Taxonomy" id="28129"/>
    <lineage>
        <taxon>Bacteria</taxon>
        <taxon>Pseudomonadati</taxon>
        <taxon>Bacteroidota</taxon>
        <taxon>Bacteroidia</taxon>
        <taxon>Bacteroidales</taxon>
        <taxon>Prevotellaceae</taxon>
        <taxon>Prevotella</taxon>
    </lineage>
</organism>
<evidence type="ECO:0000313" key="2">
    <source>
        <dbReference type="Proteomes" id="UP000255469"/>
    </source>
</evidence>
<name>A0A379E1Z4_9BACT</name>
<proteinExistence type="predicted"/>
<dbReference type="AlphaFoldDB" id="A0A379E1Z4"/>
<protein>
    <submittedName>
        <fullName evidence="1">Uncharacterized protein</fullName>
    </submittedName>
</protein>
<sequence length="33" mass="3868">MDVLFEEAVEHIYNIYIMCHEMDFAMSGVMGIQ</sequence>
<dbReference type="EMBL" id="UGTM01000001">
    <property type="protein sequence ID" value="SUB86609.1"/>
    <property type="molecule type" value="Genomic_DNA"/>
</dbReference>
<accession>A0A379E1Z4</accession>